<protein>
    <recommendedName>
        <fullName evidence="1">MBG domain-containing protein</fullName>
    </recommendedName>
</protein>
<feature type="domain" description="MBG" evidence="1">
    <location>
        <begin position="512"/>
        <end position="587"/>
    </location>
</feature>
<feature type="domain" description="MBG" evidence="1">
    <location>
        <begin position="1289"/>
        <end position="1364"/>
    </location>
</feature>
<feature type="domain" description="MBG" evidence="1">
    <location>
        <begin position="1370"/>
        <end position="1445"/>
    </location>
</feature>
<proteinExistence type="predicted"/>
<feature type="domain" description="MBG" evidence="1">
    <location>
        <begin position="1127"/>
        <end position="1202"/>
    </location>
</feature>
<sequence length="2189" mass="226609">MKKELLWMYLCFFGLVTHSYGNINTINNVTAFLSYPVKPDWLKLEVNNTSTAYNYRPSLLGLDEFTGDRNGNIYFQWYDSDTVTNLTGAKTDQTGATVSTILRTYPATVSGETFDNYNFNHINGTLTIDGSNLPETVIYPTALLTSTVTKTYGDPDYSPDPLNSSTSYSSSNSAVATIVNNKVHIVASGTAIITLAASDGSTIQQVLTVNKAPLSIIADNKSKKNGENNPQFTLSYSGFLNGDTTASLTTAPAVSTTAGTLSPTGTYPITVSGGSSDKYEFHYTNGTMTIIDPTISKVSIVANGTTASSTYTGNYGIELSYDNDPNTYYHSGPIANTSPFILNYRLNGSAVVNGLRYSPKPQSALGRAGDLGKVKISYNTVSDATFQPLMDYDFGQLATAKSFNFPFPITPLNIRIEVLEGIGGYAACSEMEFYTDLIFESKVTKTYGALDYRPVVPNLNESNASYSSSNSAVATIVNNRVHIVASGTSIITIAAPDGSTAQQILTVNKAPLNIIADNKSKNLGENNPQFTFSYSGLLNGDAIGSLTTAPAVSSTALVLSPMGGYDITVSGGSSDKYEFHYTKGIMTVIDPLISKVSVVANGTTASSTHPGNYGIELSYDNNPNTFYHSDFFNGTTCILNYHFNGSAVVNSLIYKTKPLSAPGRAGDFGNVRISYNTVSDATFQPLMNYDFKQLTTDKGVNFPFSITPLNIRIEVLDANSTYAACSEMEFYNGSSYYTTKRYGDANYAPFSNPALSYTSNNSAVATIVNNKVHIVGSGTTIITIAAPDGSTAQETLVVGKAPLTVTANNQSRAYGAVNPTLTLSYSGFVNGDTAGSLTTAPSATTSAVVSSPLGNYDITISGGSSDKYDFTYAAGTLTIGKAPLIVTANNKSRAYGAVNPDLTLSYSGFVNGDMAGSLTTAPSAATSAVVSSPLGNYDITVSGGISDKYDFTYAKGTLTIGKAPLTVTANNQSKVYGAANPVLRLSYSGFVNGDTAGSLTTAPSAATSAVASSPAGSYDITVSGGNSDKYDFTYVKGTLTIGKVPLIVTANNKSRTYGAVNPDFTMSYSGFVNGDTAGSLTTAPSAATSAVTSSSVGSYDITVSGGISDKYDFTYAKGALTVNKAQLTVTAGNKSRAYGAVNPDLTVSYSGFVNGDTAGSLTTAPSATTSAVASSPAGSYDITVSGGISDKYDFTYAKGILTIGKVPLIVTANNKSKAYGAVNPDLTVSYSGFVNGDTAGSLTTAPSAATSAVASSPAGSYDITVSGGISDKYDFTYAKGILTIGKVPLIVTANNKSRAYGAVNPDLTLSYSGFVNGDTAGSLTTAPSAVTSAVASSPAGSYDITVSGGISDKYDFTYAKGILTIGKVPLIVTANNKSRTYGAVNPDLTVSYSGFVNGDTAGSLTTAPSIATSAVASSPAGSYDITVGGGISDKYDFTYAKGTLTVNKAQLTVTVGNQSRAYGVVNPDLTVSYSGFVNGDTAGSLTTAPSATTSAVTSSPAGSYDITVGGGISDKYDFTYAKGTLTVNKAQLTVTAGNQSRAYGAVNPDLTVSYSGFVNGDTAGSLTTVPSAATSAVASSPLGSYDITVSGGTSGNYDFTYVNGILTVNKAQLTVTAGNQSRAYGAVNPDLTVSYSGFVNGDTAGSLTTAPSIATSAVASSSAGSYDITVSGGISDKYDFTYVKGILTVNKAQLTVTAGNQSKAYGAVNPNLTVSYSGFVNGDTAGSLTTAPSAVTSAVASSSAGSYDITVSGGSSDKYDFIYAKGILTIGKVPLIVTADNKSKIYGAANPVLTLSYSGFVNGDTAGSLTTVPSAATSAVASSPAGSYGITVSGGTSGNYDLTYAAGTLIIGKAPLTVRADNKSKVYGAANPVLTLSYSGFVNGDTVGSLTTAPSATTSAVASSSTGTYPITISGGTSGNYDFTYVNGTLTIGKTLLTVTQITVGTKVYPNPVKTINYLMACGENNVNVALSNATNATFTPAANFTINTPKPGIYTQNVTITSEDGSANATYAITVEKPFDFDDIVHQKFNNVLIVNNNPQTNGGYEFVSYQWFKNGQLIGTGQYFSAGDDLGNKLDLTADYSVKMTTKDGKVLQTCPSKMKTQKSLEVKLYPNPVETGKMLTVDADLPEGDLENMQISLYSVTGKLLTTVKSSTAQTQIQLPPSTESNMVLVVIESGNIKKSFKVLVK</sequence>
<feature type="domain" description="MBG" evidence="1">
    <location>
        <begin position="214"/>
        <end position="289"/>
    </location>
</feature>
<feature type="domain" description="MBG" evidence="1">
    <location>
        <begin position="1694"/>
        <end position="1769"/>
    </location>
</feature>
<dbReference type="InterPro" id="IPR008979">
    <property type="entry name" value="Galactose-bd-like_sf"/>
</dbReference>
<dbReference type="SUPFAM" id="SSF49373">
    <property type="entry name" value="Invasin/intimin cell-adhesion fragments"/>
    <property type="match status" value="1"/>
</dbReference>
<keyword evidence="3" id="KW-1185">Reference proteome</keyword>
<evidence type="ECO:0000313" key="2">
    <source>
        <dbReference type="EMBL" id="MCC9018825.1"/>
    </source>
</evidence>
<organism evidence="2 3">
    <name type="scientific">Flavobacterium lipolyticum</name>
    <dbReference type="NCBI Taxonomy" id="2893754"/>
    <lineage>
        <taxon>Bacteria</taxon>
        <taxon>Pseudomonadati</taxon>
        <taxon>Bacteroidota</taxon>
        <taxon>Flavobacteriia</taxon>
        <taxon>Flavobacteriales</taxon>
        <taxon>Flavobacteriaceae</taxon>
        <taxon>Flavobacterium</taxon>
    </lineage>
</organism>
<dbReference type="Proteomes" id="UP001430700">
    <property type="component" value="Unassembled WGS sequence"/>
</dbReference>
<evidence type="ECO:0000313" key="3">
    <source>
        <dbReference type="Proteomes" id="UP001430700"/>
    </source>
</evidence>
<evidence type="ECO:0000259" key="1">
    <source>
        <dbReference type="Pfam" id="PF18676"/>
    </source>
</evidence>
<feature type="domain" description="MBG" evidence="1">
    <location>
        <begin position="1613"/>
        <end position="1688"/>
    </location>
</feature>
<feature type="domain" description="MBG" evidence="1">
    <location>
        <begin position="965"/>
        <end position="1040"/>
    </location>
</feature>
<gene>
    <name evidence="2" type="ORF">LNQ34_13700</name>
</gene>
<comment type="caution">
    <text evidence="2">The sequence shown here is derived from an EMBL/GenBank/DDBJ whole genome shotgun (WGS) entry which is preliminary data.</text>
</comment>
<feature type="domain" description="MBG" evidence="1">
    <location>
        <begin position="1451"/>
        <end position="1526"/>
    </location>
</feature>
<dbReference type="EMBL" id="JAJJMN010000001">
    <property type="protein sequence ID" value="MCC9018825.1"/>
    <property type="molecule type" value="Genomic_DNA"/>
</dbReference>
<feature type="domain" description="MBG" evidence="1">
    <location>
        <begin position="803"/>
        <end position="878"/>
    </location>
</feature>
<feature type="domain" description="MBG" evidence="1">
    <location>
        <begin position="1532"/>
        <end position="1607"/>
    </location>
</feature>
<accession>A0ABS8M1W4</accession>
<feature type="domain" description="MBG" evidence="1">
    <location>
        <begin position="884"/>
        <end position="959"/>
    </location>
</feature>
<dbReference type="Gene3D" id="3.30.160.710">
    <property type="match status" value="16"/>
</dbReference>
<feature type="domain" description="MBG" evidence="1">
    <location>
        <begin position="1046"/>
        <end position="1121"/>
    </location>
</feature>
<dbReference type="SUPFAM" id="SSF49785">
    <property type="entry name" value="Galactose-binding domain-like"/>
    <property type="match status" value="2"/>
</dbReference>
<feature type="domain" description="MBG" evidence="1">
    <location>
        <begin position="1856"/>
        <end position="1931"/>
    </location>
</feature>
<dbReference type="InterPro" id="IPR008964">
    <property type="entry name" value="Invasin/intimin_cell_adhesion"/>
</dbReference>
<reference evidence="2" key="1">
    <citation type="submission" date="2021-11" db="EMBL/GenBank/DDBJ databases">
        <title>Description of novel Flavobacterium species.</title>
        <authorList>
            <person name="Saticioglu I.B."/>
            <person name="Ay H."/>
            <person name="Altun S."/>
            <person name="Duman M."/>
        </authorList>
    </citation>
    <scope>NUCLEOTIDE SEQUENCE</scope>
    <source>
        <strain evidence="2">F-126</strain>
    </source>
</reference>
<dbReference type="Pfam" id="PF18676">
    <property type="entry name" value="MBG_2"/>
    <property type="match status" value="16"/>
</dbReference>
<dbReference type="Gene3D" id="2.60.120.260">
    <property type="entry name" value="Galactose-binding domain-like"/>
    <property type="match status" value="2"/>
</dbReference>
<name>A0ABS8M1W4_9FLAO</name>
<dbReference type="RefSeq" id="WP_230000146.1">
    <property type="nucleotide sequence ID" value="NZ_JAJJMN010000001.1"/>
</dbReference>
<feature type="domain" description="MBG" evidence="1">
    <location>
        <begin position="1208"/>
        <end position="1283"/>
    </location>
</feature>
<feature type="domain" description="MBG" evidence="1">
    <location>
        <begin position="1775"/>
        <end position="1849"/>
    </location>
</feature>
<dbReference type="InterPro" id="IPR041286">
    <property type="entry name" value="MBG_2"/>
</dbReference>